<feature type="transmembrane region" description="Helical" evidence="1">
    <location>
        <begin position="340"/>
        <end position="362"/>
    </location>
</feature>
<proteinExistence type="predicted"/>
<feature type="transmembrane region" description="Helical" evidence="1">
    <location>
        <begin position="84"/>
        <end position="109"/>
    </location>
</feature>
<comment type="caution">
    <text evidence="3">The sequence shown here is derived from an EMBL/GenBank/DDBJ whole genome shotgun (WGS) entry which is preliminary data.</text>
</comment>
<feature type="domain" description="VanZ-like" evidence="2">
    <location>
        <begin position="26"/>
        <end position="168"/>
    </location>
</feature>
<dbReference type="PANTHER" id="PTHR28008:SF1">
    <property type="entry name" value="DOMAIN PROTEIN, PUTATIVE (AFU_ORTHOLOGUE AFUA_3G10980)-RELATED"/>
    <property type="match status" value="1"/>
</dbReference>
<feature type="transmembrane region" description="Helical" evidence="1">
    <location>
        <begin position="309"/>
        <end position="333"/>
    </location>
</feature>
<feature type="transmembrane region" description="Helical" evidence="1">
    <location>
        <begin position="154"/>
        <end position="171"/>
    </location>
</feature>
<feature type="transmembrane region" description="Helical" evidence="1">
    <location>
        <begin position="192"/>
        <end position="209"/>
    </location>
</feature>
<protein>
    <submittedName>
        <fullName evidence="3">VanZ family protein</fullName>
    </submittedName>
</protein>
<sequence>MRPGAATSGTAGSTKSRCCCCWPSSSWWWSSLSEARQRMRKTAAWPLSQAWVALVVYASLYPFSGWRDQGVAPWAYLTAPLPHWWTGFDVAANLAGYAPLGFLLALSFLRRSRADAARPGHAILVAAAASALLSLLMEALQSYLPERVPSNVDFALNTLGATLGALLAGALERAGAIARWSRFRVRWFVEDARGALVLLALWPFALLFPEPVAFGLGQVYERIEGALADWLADTPFLEWLPVRDVELQPMVPAVELLCVALGVLVPCLILGSVLRVRTRRLVAALVTIACGVAVTALSAALSWGPAHAWAWLSLPVQLGLGLGVVLSCAGALLPARAAAAVALPALVLHLSLLNQAPASAYFTHTLRAWEQGRFISFYGLAQWLGWAWPFIALAYLLVRVSRPEAAPRIRA</sequence>
<keyword evidence="4" id="KW-1185">Reference proteome</keyword>
<accession>A0ABR9SIC6</accession>
<keyword evidence="1" id="KW-0472">Membrane</keyword>
<dbReference type="EMBL" id="JADDOJ010000058">
    <property type="protein sequence ID" value="MBE7941659.1"/>
    <property type="molecule type" value="Genomic_DNA"/>
</dbReference>
<evidence type="ECO:0000313" key="3">
    <source>
        <dbReference type="EMBL" id="MBE7941659.1"/>
    </source>
</evidence>
<dbReference type="PANTHER" id="PTHR28008">
    <property type="entry name" value="DOMAIN PROTEIN, PUTATIVE (AFU_ORTHOLOGUE AFUA_3G10980)-RELATED"/>
    <property type="match status" value="1"/>
</dbReference>
<evidence type="ECO:0000313" key="4">
    <source>
        <dbReference type="Proteomes" id="UP000715965"/>
    </source>
</evidence>
<name>A0ABR9SIC6_9BURK</name>
<feature type="transmembrane region" description="Helical" evidence="1">
    <location>
        <begin position="43"/>
        <end position="64"/>
    </location>
</feature>
<keyword evidence="1" id="KW-0812">Transmembrane</keyword>
<feature type="transmembrane region" description="Helical" evidence="1">
    <location>
        <begin position="374"/>
        <end position="398"/>
    </location>
</feature>
<feature type="transmembrane region" description="Helical" evidence="1">
    <location>
        <begin position="250"/>
        <end position="274"/>
    </location>
</feature>
<dbReference type="Pfam" id="PF04892">
    <property type="entry name" value="VanZ"/>
    <property type="match status" value="1"/>
</dbReference>
<keyword evidence="1" id="KW-1133">Transmembrane helix</keyword>
<organism evidence="3 4">
    <name type="scientific">Ramlibacter aquaticus</name>
    <dbReference type="NCBI Taxonomy" id="2780094"/>
    <lineage>
        <taxon>Bacteria</taxon>
        <taxon>Pseudomonadati</taxon>
        <taxon>Pseudomonadota</taxon>
        <taxon>Betaproteobacteria</taxon>
        <taxon>Burkholderiales</taxon>
        <taxon>Comamonadaceae</taxon>
        <taxon>Ramlibacter</taxon>
    </lineage>
</organism>
<reference evidence="3 4" key="1">
    <citation type="submission" date="2020-10" db="EMBL/GenBank/DDBJ databases">
        <title>Draft genome of Ramlibacter aquaticus LMG 30558.</title>
        <authorList>
            <person name="Props R."/>
        </authorList>
    </citation>
    <scope>NUCLEOTIDE SEQUENCE [LARGE SCALE GENOMIC DNA]</scope>
    <source>
        <strain evidence="3 4">LMG 30558</strain>
    </source>
</reference>
<evidence type="ECO:0000256" key="1">
    <source>
        <dbReference type="SAM" id="Phobius"/>
    </source>
</evidence>
<feature type="transmembrane region" description="Helical" evidence="1">
    <location>
        <begin position="121"/>
        <end position="142"/>
    </location>
</feature>
<dbReference type="Proteomes" id="UP000715965">
    <property type="component" value="Unassembled WGS sequence"/>
</dbReference>
<dbReference type="InterPro" id="IPR006976">
    <property type="entry name" value="VanZ-like"/>
</dbReference>
<feature type="transmembrane region" description="Helical" evidence="1">
    <location>
        <begin position="281"/>
        <end position="303"/>
    </location>
</feature>
<gene>
    <name evidence="3" type="ORF">IM725_13850</name>
</gene>
<evidence type="ECO:0000259" key="2">
    <source>
        <dbReference type="Pfam" id="PF04892"/>
    </source>
</evidence>